<dbReference type="RefSeq" id="WP_163181252.1">
    <property type="nucleotide sequence ID" value="NZ_JAAIWM010000008.1"/>
</dbReference>
<evidence type="ECO:0000313" key="2">
    <source>
        <dbReference type="Proteomes" id="UP000481043"/>
    </source>
</evidence>
<gene>
    <name evidence="1" type="ORF">G4D63_17795</name>
</gene>
<dbReference type="EMBL" id="JAAIWM010000008">
    <property type="protein sequence ID" value="NEY73572.1"/>
    <property type="molecule type" value="Genomic_DNA"/>
</dbReference>
<sequence length="64" mass="7704">MVKKRRQKNFVYEVEVSDNPNENEEFALELFEMMEDLTTTSSHKKINNFDELLEWNEEYDGGEL</sequence>
<proteinExistence type="predicted"/>
<evidence type="ECO:0000313" key="1">
    <source>
        <dbReference type="EMBL" id="NEY73572.1"/>
    </source>
</evidence>
<keyword evidence="2" id="KW-1185">Reference proteome</keyword>
<name>A0A6M0QB81_9BACI</name>
<comment type="caution">
    <text evidence="1">The sequence shown here is derived from an EMBL/GenBank/DDBJ whole genome shotgun (WGS) entry which is preliminary data.</text>
</comment>
<accession>A0A6M0QB81</accession>
<protein>
    <submittedName>
        <fullName evidence="1">Uncharacterized protein</fullName>
    </submittedName>
</protein>
<reference evidence="1 2" key="1">
    <citation type="submission" date="2020-02" db="EMBL/GenBank/DDBJ databases">
        <title>Bacillus aquiflavi sp. nov., isolated from yellow water of strong flavor Chinese baijiu in Yibin region of China.</title>
        <authorList>
            <person name="Xie J."/>
        </authorList>
    </citation>
    <scope>NUCLEOTIDE SEQUENCE [LARGE SCALE GENOMIC DNA]</scope>
    <source>
        <strain evidence="1 2">SA4</strain>
    </source>
</reference>
<dbReference type="AlphaFoldDB" id="A0A6M0QB81"/>
<dbReference type="Proteomes" id="UP000481043">
    <property type="component" value="Unassembled WGS sequence"/>
</dbReference>
<organism evidence="1 2">
    <name type="scientific">Bacillus mesophilus</name>
    <dbReference type="NCBI Taxonomy" id="1808955"/>
    <lineage>
        <taxon>Bacteria</taxon>
        <taxon>Bacillati</taxon>
        <taxon>Bacillota</taxon>
        <taxon>Bacilli</taxon>
        <taxon>Bacillales</taxon>
        <taxon>Bacillaceae</taxon>
        <taxon>Bacillus</taxon>
    </lineage>
</organism>